<dbReference type="CDD" id="cd00037">
    <property type="entry name" value="CLECT"/>
    <property type="match status" value="2"/>
</dbReference>
<dbReference type="PANTHER" id="PTHR22991:SF40">
    <property type="entry name" value="PROTEIN CBG13490"/>
    <property type="match status" value="1"/>
</dbReference>
<dbReference type="InterPro" id="IPR050976">
    <property type="entry name" value="Snaclec"/>
</dbReference>
<dbReference type="AlphaFoldDB" id="A0A454XX35"/>
<keyword evidence="1" id="KW-1015">Disulfide bond</keyword>
<dbReference type="Proteomes" id="UP000005239">
    <property type="component" value="Unassembled WGS sequence"/>
</dbReference>
<reference evidence="3" key="1">
    <citation type="journal article" date="2008" name="Nat. Genet.">
        <title>The Pristionchus pacificus genome provides a unique perspective on nematode lifestyle and parasitism.</title>
        <authorList>
            <person name="Dieterich C."/>
            <person name="Clifton S.W."/>
            <person name="Schuster L.N."/>
            <person name="Chinwalla A."/>
            <person name="Delehaunty K."/>
            <person name="Dinkelacker I."/>
            <person name="Fulton L."/>
            <person name="Fulton R."/>
            <person name="Godfrey J."/>
            <person name="Minx P."/>
            <person name="Mitreva M."/>
            <person name="Roeseler W."/>
            <person name="Tian H."/>
            <person name="Witte H."/>
            <person name="Yang S.P."/>
            <person name="Wilson R.K."/>
            <person name="Sommer R.J."/>
        </authorList>
    </citation>
    <scope>NUCLEOTIDE SEQUENCE [LARGE SCALE GENOMIC DNA]</scope>
    <source>
        <strain evidence="3">PS312</strain>
    </source>
</reference>
<keyword evidence="3" id="KW-1185">Reference proteome</keyword>
<dbReference type="SMART" id="SM00034">
    <property type="entry name" value="CLECT"/>
    <property type="match status" value="2"/>
</dbReference>
<accession>A0A454XX35</accession>
<organism evidence="2 3">
    <name type="scientific">Pristionchus pacificus</name>
    <name type="common">Parasitic nematode worm</name>
    <dbReference type="NCBI Taxonomy" id="54126"/>
    <lineage>
        <taxon>Eukaryota</taxon>
        <taxon>Metazoa</taxon>
        <taxon>Ecdysozoa</taxon>
        <taxon>Nematoda</taxon>
        <taxon>Chromadorea</taxon>
        <taxon>Rhabditida</taxon>
        <taxon>Rhabditina</taxon>
        <taxon>Diplogasteromorpha</taxon>
        <taxon>Diplogasteroidea</taxon>
        <taxon>Neodiplogasteridae</taxon>
        <taxon>Pristionchus</taxon>
    </lineage>
</organism>
<proteinExistence type="predicted"/>
<dbReference type="InterPro" id="IPR016187">
    <property type="entry name" value="CTDL_fold"/>
</dbReference>
<evidence type="ECO:0000256" key="1">
    <source>
        <dbReference type="ARBA" id="ARBA00023157"/>
    </source>
</evidence>
<protein>
    <submittedName>
        <fullName evidence="2">C-type lectin</fullName>
    </submittedName>
</protein>
<dbReference type="PANTHER" id="PTHR22991">
    <property type="entry name" value="PROTEIN CBG13490"/>
    <property type="match status" value="1"/>
</dbReference>
<reference evidence="2" key="2">
    <citation type="submission" date="2022-06" db="UniProtKB">
        <authorList>
            <consortium name="EnsemblMetazoa"/>
        </authorList>
    </citation>
    <scope>IDENTIFICATION</scope>
    <source>
        <strain evidence="2">PS312</strain>
    </source>
</reference>
<dbReference type="OrthoDB" id="5877433at2759"/>
<dbReference type="Gene3D" id="3.10.100.10">
    <property type="entry name" value="Mannose-Binding Protein A, subunit A"/>
    <property type="match status" value="2"/>
</dbReference>
<dbReference type="InterPro" id="IPR001304">
    <property type="entry name" value="C-type_lectin-like"/>
</dbReference>
<dbReference type="InterPro" id="IPR016186">
    <property type="entry name" value="C-type_lectin-like/link_sf"/>
</dbReference>
<gene>
    <name evidence="2" type="primary">WBGene00094407</name>
</gene>
<evidence type="ECO:0000313" key="3">
    <source>
        <dbReference type="Proteomes" id="UP000005239"/>
    </source>
</evidence>
<dbReference type="PROSITE" id="PS50041">
    <property type="entry name" value="C_TYPE_LECTIN_2"/>
    <property type="match status" value="1"/>
</dbReference>
<dbReference type="EnsemblMetazoa" id="PPA04853.1">
    <property type="protein sequence ID" value="PPA04853.1"/>
    <property type="gene ID" value="WBGene00094407"/>
</dbReference>
<dbReference type="SUPFAM" id="SSF56436">
    <property type="entry name" value="C-type lectin-like"/>
    <property type="match status" value="2"/>
</dbReference>
<accession>A0A8R1U6L4</accession>
<dbReference type="Pfam" id="PF00059">
    <property type="entry name" value="Lectin_C"/>
    <property type="match status" value="1"/>
</dbReference>
<evidence type="ECO:0000313" key="2">
    <source>
        <dbReference type="EnsemblMetazoa" id="PPA04853.1"/>
    </source>
</evidence>
<name>A0A454XX35_PRIPA</name>
<sequence length="310" mass="34632">MRALLLLSFLIVLLAAKNCPPQYQLIQDRCIRLLELEKVFVIDDALPAYRAECAKDGGHLPVIKNDQDNAQFSSIVYALNGNAWKDFYLMMDLFCDSTTKRLQWMDGTPVTYSRRDSIALDVDCYDSQLTAISEVEPQHDEWSYVSTQQKLYGYTVICDYDGPEIAGPCGDYAEMDTSSSAEKKCFKIFTEPMSWNDASKQCAADSASLITINSDEENRYIWRTAISSYILDGLHIGAHASPADASVWTWSDGDVPITGNVYNNFVNGFPLPGGGECSSMLTGTTAAYWINDNCDSVKRPFMCRRAKNLP</sequence>